<dbReference type="Proteomes" id="UP001152803">
    <property type="component" value="Unassembled WGS sequence"/>
</dbReference>
<keyword evidence="2" id="KW-1185">Reference proteome</keyword>
<gene>
    <name evidence="1" type="ORF">COCON_G00119500</name>
</gene>
<protein>
    <submittedName>
        <fullName evidence="1">Uncharacterized protein</fullName>
    </submittedName>
</protein>
<sequence length="81" mass="9254">MPASKAREGDKGRGKERVHIEDVEVYFPGPDCTEPVRIKRQSEDANCLQRRVITPHQSLPFCFQKNNGGVNYKKLLIKQLS</sequence>
<dbReference type="EMBL" id="JAFJMO010000008">
    <property type="protein sequence ID" value="KAJ8269343.1"/>
    <property type="molecule type" value="Genomic_DNA"/>
</dbReference>
<comment type="caution">
    <text evidence="1">The sequence shown here is derived from an EMBL/GenBank/DDBJ whole genome shotgun (WGS) entry which is preliminary data.</text>
</comment>
<proteinExistence type="predicted"/>
<accession>A0A9Q1DGP5</accession>
<name>A0A9Q1DGP5_CONCO</name>
<organism evidence="1 2">
    <name type="scientific">Conger conger</name>
    <name type="common">Conger eel</name>
    <name type="synonym">Muraena conger</name>
    <dbReference type="NCBI Taxonomy" id="82655"/>
    <lineage>
        <taxon>Eukaryota</taxon>
        <taxon>Metazoa</taxon>
        <taxon>Chordata</taxon>
        <taxon>Craniata</taxon>
        <taxon>Vertebrata</taxon>
        <taxon>Euteleostomi</taxon>
        <taxon>Actinopterygii</taxon>
        <taxon>Neopterygii</taxon>
        <taxon>Teleostei</taxon>
        <taxon>Anguilliformes</taxon>
        <taxon>Congridae</taxon>
        <taxon>Conger</taxon>
    </lineage>
</organism>
<evidence type="ECO:0000313" key="2">
    <source>
        <dbReference type="Proteomes" id="UP001152803"/>
    </source>
</evidence>
<evidence type="ECO:0000313" key="1">
    <source>
        <dbReference type="EMBL" id="KAJ8269343.1"/>
    </source>
</evidence>
<dbReference type="AlphaFoldDB" id="A0A9Q1DGP5"/>
<reference evidence="1" key="1">
    <citation type="journal article" date="2023" name="Science">
        <title>Genome structures resolve the early diversification of teleost fishes.</title>
        <authorList>
            <person name="Parey E."/>
            <person name="Louis A."/>
            <person name="Montfort J."/>
            <person name="Bouchez O."/>
            <person name="Roques C."/>
            <person name="Iampietro C."/>
            <person name="Lluch J."/>
            <person name="Castinel A."/>
            <person name="Donnadieu C."/>
            <person name="Desvignes T."/>
            <person name="Floi Bucao C."/>
            <person name="Jouanno E."/>
            <person name="Wen M."/>
            <person name="Mejri S."/>
            <person name="Dirks R."/>
            <person name="Jansen H."/>
            <person name="Henkel C."/>
            <person name="Chen W.J."/>
            <person name="Zahm M."/>
            <person name="Cabau C."/>
            <person name="Klopp C."/>
            <person name="Thompson A.W."/>
            <person name="Robinson-Rechavi M."/>
            <person name="Braasch I."/>
            <person name="Lecointre G."/>
            <person name="Bobe J."/>
            <person name="Postlethwait J.H."/>
            <person name="Berthelot C."/>
            <person name="Roest Crollius H."/>
            <person name="Guiguen Y."/>
        </authorList>
    </citation>
    <scope>NUCLEOTIDE SEQUENCE</scope>
    <source>
        <strain evidence="1">Concon-B</strain>
    </source>
</reference>